<evidence type="ECO:0000256" key="2">
    <source>
        <dbReference type="SAM" id="Phobius"/>
    </source>
</evidence>
<organism evidence="3 4">
    <name type="scientific">Geodia barretti</name>
    <name type="common">Barrett's horny sponge</name>
    <dbReference type="NCBI Taxonomy" id="519541"/>
    <lineage>
        <taxon>Eukaryota</taxon>
        <taxon>Metazoa</taxon>
        <taxon>Porifera</taxon>
        <taxon>Demospongiae</taxon>
        <taxon>Heteroscleromorpha</taxon>
        <taxon>Tetractinellida</taxon>
        <taxon>Astrophorina</taxon>
        <taxon>Geodiidae</taxon>
        <taxon>Geodia</taxon>
    </lineage>
</organism>
<evidence type="ECO:0000313" key="3">
    <source>
        <dbReference type="EMBL" id="CAI8000439.1"/>
    </source>
</evidence>
<dbReference type="EMBL" id="CASHTH010000402">
    <property type="protein sequence ID" value="CAI8000439.1"/>
    <property type="molecule type" value="Genomic_DNA"/>
</dbReference>
<keyword evidence="2" id="KW-0472">Membrane</keyword>
<proteinExistence type="predicted"/>
<feature type="transmembrane region" description="Helical" evidence="2">
    <location>
        <begin position="164"/>
        <end position="192"/>
    </location>
</feature>
<evidence type="ECO:0000313" key="4">
    <source>
        <dbReference type="Proteomes" id="UP001174909"/>
    </source>
</evidence>
<keyword evidence="4" id="KW-1185">Reference proteome</keyword>
<dbReference type="AlphaFoldDB" id="A0AA35W3T2"/>
<comment type="caution">
    <text evidence="3">The sequence shown here is derived from an EMBL/GenBank/DDBJ whole genome shotgun (WGS) entry which is preliminary data.</text>
</comment>
<sequence>MSGEANELLERELTSLDQVNSSLMPDGRPFVNPFFSYRGGVQLYMAILTQPDIPPFKENVLDEVFLDLERTLGGGECSAVDVVGVSGRLSATVSFTVDCYTGYSGDDCSCRGDKMCESTGATLNCTTSTATESTSTPSPSGSEPSIERPTVGALNSTEASETSLLLPVAAAGGGVVVILGVLILVVTIILVYRRRRYRKMYRLNLSALTVESPKLTPTIPPNDVVDNDGVTYSSVVHENSTGHHNEGYGEEKVDLSKLPKGVQYVQVDHDRATYSTFRAPGHQKRKPPPPNTPIQYTTVRIEQPHKYVNVPRPKPRRNLPRTEQNLYSTVPPGTRIAPTNQ</sequence>
<feature type="region of interest" description="Disordered" evidence="1">
    <location>
        <begin position="303"/>
        <end position="341"/>
    </location>
</feature>
<evidence type="ECO:0000256" key="1">
    <source>
        <dbReference type="SAM" id="MobiDB-lite"/>
    </source>
</evidence>
<feature type="compositionally biased region" description="Low complexity" evidence="1">
    <location>
        <begin position="127"/>
        <end position="144"/>
    </location>
</feature>
<keyword evidence="2" id="KW-0812">Transmembrane</keyword>
<reference evidence="3" key="1">
    <citation type="submission" date="2023-03" db="EMBL/GenBank/DDBJ databases">
        <authorList>
            <person name="Steffen K."/>
            <person name="Cardenas P."/>
        </authorList>
    </citation>
    <scope>NUCLEOTIDE SEQUENCE</scope>
</reference>
<keyword evidence="2" id="KW-1133">Transmembrane helix</keyword>
<gene>
    <name evidence="3" type="ORF">GBAR_LOCUS2936</name>
</gene>
<protein>
    <submittedName>
        <fullName evidence="3">Uncharacterized protein</fullName>
    </submittedName>
</protein>
<feature type="region of interest" description="Disordered" evidence="1">
    <location>
        <begin position="127"/>
        <end position="154"/>
    </location>
</feature>
<accession>A0AA35W3T2</accession>
<name>A0AA35W3T2_GEOBA</name>
<dbReference type="Proteomes" id="UP001174909">
    <property type="component" value="Unassembled WGS sequence"/>
</dbReference>